<dbReference type="InterPro" id="IPR007992">
    <property type="entry name" value="CybS"/>
</dbReference>
<keyword evidence="7" id="KW-1133">Transmembrane helix</keyword>
<protein>
    <recommendedName>
        <fullName evidence="12">Succinate dehydrogenase [ubiquinone] cytochrome b small subunit</fullName>
    </recommendedName>
</protein>
<keyword evidence="3" id="KW-0813">Transport</keyword>
<evidence type="ECO:0000256" key="6">
    <source>
        <dbReference type="ARBA" id="ARBA00022946"/>
    </source>
</evidence>
<keyword evidence="9 12" id="KW-0472">Membrane</keyword>
<dbReference type="GO" id="GO:0006099">
    <property type="term" value="P:tricarboxylic acid cycle"/>
    <property type="evidence" value="ECO:0007669"/>
    <property type="project" value="TreeGrafter"/>
</dbReference>
<dbReference type="KEGG" id="fcy:FRACYDRAFT_194909"/>
<evidence type="ECO:0000256" key="13">
    <source>
        <dbReference type="SAM" id="MobiDB-lite"/>
    </source>
</evidence>
<dbReference type="InParanoid" id="A0A1E7EUR4"/>
<evidence type="ECO:0000256" key="2">
    <source>
        <dbReference type="ARBA" id="ARBA00007294"/>
    </source>
</evidence>
<dbReference type="Gene3D" id="1.20.1300.10">
    <property type="entry name" value="Fumarate reductase/succinate dehydrogenase, transmembrane subunit"/>
    <property type="match status" value="1"/>
</dbReference>
<feature type="binding site" description="axial binding residue" evidence="11">
    <location>
        <position position="77"/>
    </location>
    <ligand>
        <name>heme b</name>
        <dbReference type="ChEBI" id="CHEBI:60344"/>
        <note>ligand shared with SDHC</note>
    </ligand>
    <ligandPart>
        <name>Fe</name>
        <dbReference type="ChEBI" id="CHEBI:18248"/>
    </ligandPart>
</feature>
<evidence type="ECO:0000256" key="12">
    <source>
        <dbReference type="RuleBase" id="RU364031"/>
    </source>
</evidence>
<proteinExistence type="inferred from homology"/>
<dbReference type="GO" id="GO:0048039">
    <property type="term" value="F:ubiquinone binding"/>
    <property type="evidence" value="ECO:0007669"/>
    <property type="project" value="TreeGrafter"/>
</dbReference>
<dbReference type="Proteomes" id="UP000095751">
    <property type="component" value="Unassembled WGS sequence"/>
</dbReference>
<keyword evidence="5 12" id="KW-0999">Mitochondrion inner membrane</keyword>
<keyword evidence="8 12" id="KW-0496">Mitochondrion</keyword>
<feature type="compositionally biased region" description="Low complexity" evidence="13">
    <location>
        <begin position="1"/>
        <end position="16"/>
    </location>
</feature>
<name>A0A1E7EUR4_9STRA</name>
<dbReference type="InterPro" id="IPR034804">
    <property type="entry name" value="SQR/QFR_C/D"/>
</dbReference>
<keyword evidence="15" id="KW-1185">Reference proteome</keyword>
<feature type="binding site" evidence="10">
    <location>
        <position position="89"/>
    </location>
    <ligand>
        <name>a ubiquinone</name>
        <dbReference type="ChEBI" id="CHEBI:16389"/>
        <note>ligand shared with IP/SDHB</note>
    </ligand>
</feature>
<sequence length="141" mass="14734">MISKNASAATNKTASSRKFSSNPLEADRGKLGTSIHHNLSMTLAVLAPIYFLIPDSYSEGFFGQAFGVALAGNVSAHSWIGLNHVATDYVPKISKALLGPSRIAIAGMSVVTFLGLSRVSISSKGGIKGCIKGLWNPPSSK</sequence>
<evidence type="ECO:0000256" key="11">
    <source>
        <dbReference type="PIRSR" id="PIRSR607992-2"/>
    </source>
</evidence>
<feature type="region of interest" description="Disordered" evidence="13">
    <location>
        <begin position="1"/>
        <end position="22"/>
    </location>
</feature>
<evidence type="ECO:0000256" key="9">
    <source>
        <dbReference type="ARBA" id="ARBA00023136"/>
    </source>
</evidence>
<evidence type="ECO:0000256" key="10">
    <source>
        <dbReference type="PIRSR" id="PIRSR607992-1"/>
    </source>
</evidence>
<dbReference type="GO" id="GO:0006121">
    <property type="term" value="P:mitochondrial electron transport, succinate to ubiquinone"/>
    <property type="evidence" value="ECO:0007669"/>
    <property type="project" value="TreeGrafter"/>
</dbReference>
<evidence type="ECO:0000256" key="7">
    <source>
        <dbReference type="ARBA" id="ARBA00022989"/>
    </source>
</evidence>
<evidence type="ECO:0000256" key="8">
    <source>
        <dbReference type="ARBA" id="ARBA00023128"/>
    </source>
</evidence>
<keyword evidence="6 12" id="KW-0809">Transit peptide</keyword>
<reference evidence="14 15" key="1">
    <citation type="submission" date="2016-09" db="EMBL/GenBank/DDBJ databases">
        <title>Extensive genetic diversity and differential bi-allelic expression allows diatom success in the polar Southern Ocean.</title>
        <authorList>
            <consortium name="DOE Joint Genome Institute"/>
            <person name="Mock T."/>
            <person name="Otillar R.P."/>
            <person name="Strauss J."/>
            <person name="Dupont C."/>
            <person name="Frickenhaus S."/>
            <person name="Maumus F."/>
            <person name="Mcmullan M."/>
            <person name="Sanges R."/>
            <person name="Schmutz J."/>
            <person name="Toseland A."/>
            <person name="Valas R."/>
            <person name="Veluchamy A."/>
            <person name="Ward B.J."/>
            <person name="Allen A."/>
            <person name="Barry K."/>
            <person name="Falciatore A."/>
            <person name="Ferrante M."/>
            <person name="Fortunato A.E."/>
            <person name="Gloeckner G."/>
            <person name="Gruber A."/>
            <person name="Hipkin R."/>
            <person name="Janech M."/>
            <person name="Kroth P."/>
            <person name="Leese F."/>
            <person name="Lindquist E."/>
            <person name="Lyon B.R."/>
            <person name="Martin J."/>
            <person name="Mayer C."/>
            <person name="Parker M."/>
            <person name="Quesneville H."/>
            <person name="Raymond J."/>
            <person name="Uhlig C."/>
            <person name="Valentin K.U."/>
            <person name="Worden A.Z."/>
            <person name="Armbrust E.V."/>
            <person name="Bowler C."/>
            <person name="Green B."/>
            <person name="Moulton V."/>
            <person name="Van Oosterhout C."/>
            <person name="Grigoriev I."/>
        </authorList>
    </citation>
    <scope>NUCLEOTIDE SEQUENCE [LARGE SCALE GENOMIC DNA]</scope>
    <source>
        <strain evidence="14 15">CCMP1102</strain>
    </source>
</reference>
<dbReference type="GO" id="GO:0020037">
    <property type="term" value="F:heme binding"/>
    <property type="evidence" value="ECO:0007669"/>
    <property type="project" value="TreeGrafter"/>
</dbReference>
<dbReference type="PANTHER" id="PTHR13337">
    <property type="entry name" value="SUCCINATE DEHYDROGENASE"/>
    <property type="match status" value="1"/>
</dbReference>
<evidence type="ECO:0000256" key="5">
    <source>
        <dbReference type="ARBA" id="ARBA00022792"/>
    </source>
</evidence>
<dbReference type="EMBL" id="KV784375">
    <property type="protein sequence ID" value="OEU09606.1"/>
    <property type="molecule type" value="Genomic_DNA"/>
</dbReference>
<gene>
    <name evidence="14" type="ORF">FRACYDRAFT_194909</name>
</gene>
<evidence type="ECO:0000313" key="14">
    <source>
        <dbReference type="EMBL" id="OEU09606.1"/>
    </source>
</evidence>
<dbReference type="OrthoDB" id="18577at2759"/>
<comment type="subcellular location">
    <subcellularLocation>
        <location evidence="1 12">Mitochondrion inner membrane</location>
        <topology evidence="1 12">Multi-pass membrane protein</topology>
    </subcellularLocation>
</comment>
<keyword evidence="11" id="KW-0479">Metal-binding</keyword>
<dbReference type="PANTHER" id="PTHR13337:SF2">
    <property type="entry name" value="SUCCINATE DEHYDROGENASE [UBIQUINONE] CYTOCHROME B SMALL SUBUNIT, MITOCHONDRIAL"/>
    <property type="match status" value="1"/>
</dbReference>
<evidence type="ECO:0000256" key="4">
    <source>
        <dbReference type="ARBA" id="ARBA00022692"/>
    </source>
</evidence>
<dbReference type="GO" id="GO:0005743">
    <property type="term" value="C:mitochondrial inner membrane"/>
    <property type="evidence" value="ECO:0007669"/>
    <property type="project" value="UniProtKB-SubCell"/>
</dbReference>
<comment type="similarity">
    <text evidence="2 12">Belongs to the CybS family.</text>
</comment>
<evidence type="ECO:0000256" key="3">
    <source>
        <dbReference type="ARBA" id="ARBA00022448"/>
    </source>
</evidence>
<organism evidence="14 15">
    <name type="scientific">Fragilariopsis cylindrus CCMP1102</name>
    <dbReference type="NCBI Taxonomy" id="635003"/>
    <lineage>
        <taxon>Eukaryota</taxon>
        <taxon>Sar</taxon>
        <taxon>Stramenopiles</taxon>
        <taxon>Ochrophyta</taxon>
        <taxon>Bacillariophyta</taxon>
        <taxon>Bacillariophyceae</taxon>
        <taxon>Bacillariophycidae</taxon>
        <taxon>Bacillariales</taxon>
        <taxon>Bacillariaceae</taxon>
        <taxon>Fragilariopsis</taxon>
    </lineage>
</organism>
<dbReference type="AlphaFoldDB" id="A0A1E7EUR4"/>
<evidence type="ECO:0000256" key="1">
    <source>
        <dbReference type="ARBA" id="ARBA00004448"/>
    </source>
</evidence>
<keyword evidence="4" id="KW-0812">Transmembrane</keyword>
<accession>A0A1E7EUR4</accession>
<evidence type="ECO:0000313" key="15">
    <source>
        <dbReference type="Proteomes" id="UP000095751"/>
    </source>
</evidence>
<dbReference type="GO" id="GO:0046872">
    <property type="term" value="F:metal ion binding"/>
    <property type="evidence" value="ECO:0007669"/>
    <property type="project" value="UniProtKB-KW"/>
</dbReference>
<keyword evidence="11" id="KW-0408">Iron</keyword>